<keyword evidence="6" id="KW-1185">Reference proteome</keyword>
<dbReference type="InterPro" id="IPR004839">
    <property type="entry name" value="Aminotransferase_I/II_large"/>
</dbReference>
<protein>
    <recommendedName>
        <fullName evidence="3">Aminotransferase</fullName>
        <ecNumber evidence="3">2.6.1.-</ecNumber>
    </recommendedName>
</protein>
<feature type="domain" description="Aminotransferase class I/classII large" evidence="4">
    <location>
        <begin position="24"/>
        <end position="348"/>
    </location>
</feature>
<dbReference type="Gene3D" id="3.90.1150.10">
    <property type="entry name" value="Aspartate Aminotransferase, domain 1"/>
    <property type="match status" value="1"/>
</dbReference>
<dbReference type="Pfam" id="PF00155">
    <property type="entry name" value="Aminotran_1_2"/>
    <property type="match status" value="1"/>
</dbReference>
<keyword evidence="2" id="KW-0663">Pyridoxal phosphate</keyword>
<name>A0A9X2AAU9_9BACL</name>
<dbReference type="AlphaFoldDB" id="A0A9X2AAU9"/>
<evidence type="ECO:0000256" key="1">
    <source>
        <dbReference type="ARBA" id="ARBA00001933"/>
    </source>
</evidence>
<dbReference type="GO" id="GO:0008483">
    <property type="term" value="F:transaminase activity"/>
    <property type="evidence" value="ECO:0007669"/>
    <property type="project" value="UniProtKB-KW"/>
</dbReference>
<keyword evidence="3" id="KW-0032">Aminotransferase</keyword>
<evidence type="ECO:0000256" key="2">
    <source>
        <dbReference type="ARBA" id="ARBA00022898"/>
    </source>
</evidence>
<dbReference type="SUPFAM" id="SSF53383">
    <property type="entry name" value="PLP-dependent transferases"/>
    <property type="match status" value="1"/>
</dbReference>
<dbReference type="EMBL" id="JALBUF010000001">
    <property type="protein sequence ID" value="MCI0182004.1"/>
    <property type="molecule type" value="Genomic_DNA"/>
</dbReference>
<comment type="similarity">
    <text evidence="3">Belongs to the class-I pyridoxal-phosphate-dependent aminotransferase family.</text>
</comment>
<keyword evidence="3" id="KW-0808">Transferase</keyword>
<proteinExistence type="inferred from homology"/>
<dbReference type="EC" id="2.6.1.-" evidence="3"/>
<evidence type="ECO:0000313" key="5">
    <source>
        <dbReference type="EMBL" id="MCI0182004.1"/>
    </source>
</evidence>
<dbReference type="GO" id="GO:0016829">
    <property type="term" value="F:lyase activity"/>
    <property type="evidence" value="ECO:0007669"/>
    <property type="project" value="UniProtKB-KW"/>
</dbReference>
<dbReference type="Gene3D" id="3.40.640.10">
    <property type="entry name" value="Type I PLP-dependent aspartate aminotransferase-like (Major domain)"/>
    <property type="match status" value="1"/>
</dbReference>
<accession>A0A9X2AAU9</accession>
<dbReference type="RefSeq" id="WP_241711624.1">
    <property type="nucleotide sequence ID" value="NZ_JALBUF010000001.1"/>
</dbReference>
<dbReference type="PANTHER" id="PTHR42885:SF1">
    <property type="entry name" value="THREONINE-PHOSPHATE DECARBOXYLASE"/>
    <property type="match status" value="1"/>
</dbReference>
<dbReference type="InterPro" id="IPR004838">
    <property type="entry name" value="NHTrfase_class1_PyrdxlP-BS"/>
</dbReference>
<dbReference type="CDD" id="cd00609">
    <property type="entry name" value="AAT_like"/>
    <property type="match status" value="1"/>
</dbReference>
<comment type="caution">
    <text evidence="5">The sequence shown here is derived from an EMBL/GenBank/DDBJ whole genome shotgun (WGS) entry which is preliminary data.</text>
</comment>
<keyword evidence="5" id="KW-0456">Lyase</keyword>
<dbReference type="GO" id="GO:0030170">
    <property type="term" value="F:pyridoxal phosphate binding"/>
    <property type="evidence" value="ECO:0007669"/>
    <property type="project" value="InterPro"/>
</dbReference>
<dbReference type="Proteomes" id="UP001139263">
    <property type="component" value="Unassembled WGS sequence"/>
</dbReference>
<evidence type="ECO:0000256" key="3">
    <source>
        <dbReference type="RuleBase" id="RU000481"/>
    </source>
</evidence>
<organism evidence="5 6">
    <name type="scientific">Sulfoacidibacillus ferrooxidans</name>
    <dbReference type="NCBI Taxonomy" id="2005001"/>
    <lineage>
        <taxon>Bacteria</taxon>
        <taxon>Bacillati</taxon>
        <taxon>Bacillota</taxon>
        <taxon>Bacilli</taxon>
        <taxon>Bacillales</taxon>
        <taxon>Alicyclobacillaceae</taxon>
        <taxon>Sulfoacidibacillus</taxon>
    </lineage>
</organism>
<reference evidence="5" key="1">
    <citation type="submission" date="2022-03" db="EMBL/GenBank/DDBJ databases">
        <title>Draft Genome Sequence of Firmicute Strain S0AB, a Heterotrophic Iron/Sulfur-Oxidizing Extreme Acidophile.</title>
        <authorList>
            <person name="Vergara E."/>
            <person name="Pakostova E."/>
            <person name="Johnson D.B."/>
            <person name="Holmes D.S."/>
        </authorList>
    </citation>
    <scope>NUCLEOTIDE SEQUENCE</scope>
    <source>
        <strain evidence="5">S0AB</strain>
    </source>
</reference>
<dbReference type="PROSITE" id="PS00105">
    <property type="entry name" value="AA_TRANSFER_CLASS_1"/>
    <property type="match status" value="1"/>
</dbReference>
<dbReference type="InterPro" id="IPR015424">
    <property type="entry name" value="PyrdxlP-dep_Trfase"/>
</dbReference>
<evidence type="ECO:0000259" key="4">
    <source>
        <dbReference type="Pfam" id="PF00155"/>
    </source>
</evidence>
<sequence length="358" mass="40253">MDSIVTHGGRMVDYEVIARKSRDDITDYSANINPYAPPASVTTAILQNIYKINDYPDPVSRRLRQIFSERYGVSKDCVFAANGASEVIDLFLRVLRPKRVVLLEPSFSEYAHAAKRNLIPIKKITMASDFCLPIYSIKDTLRKGDLLVINTPHNPSGRFYSRSELEVIYELILQCGAYAMIDEAFIDFVDGGEEHSSLPLVHSHIVVVRSLTKMYGIAGLRLGFGVADQKIVDHIVQMRDGWSVNLLAEEAGIAALQDHSFAMKTREWLREERNDCMKQLEKIHGVIVYPSSANFLLVDGSFGGLHVAKWQEKLTKIGFFVRDCASYGTFTPSVFRMAILHHHKNAILIDELASELSS</sequence>
<dbReference type="InterPro" id="IPR015422">
    <property type="entry name" value="PyrdxlP-dep_Trfase_small"/>
</dbReference>
<evidence type="ECO:0000313" key="6">
    <source>
        <dbReference type="Proteomes" id="UP001139263"/>
    </source>
</evidence>
<dbReference type="InterPro" id="IPR015421">
    <property type="entry name" value="PyrdxlP-dep_Trfase_major"/>
</dbReference>
<dbReference type="PANTHER" id="PTHR42885">
    <property type="entry name" value="HISTIDINOL-PHOSPHATE AMINOTRANSFERASE-RELATED"/>
    <property type="match status" value="1"/>
</dbReference>
<comment type="cofactor">
    <cofactor evidence="1 3">
        <name>pyridoxal 5'-phosphate</name>
        <dbReference type="ChEBI" id="CHEBI:597326"/>
    </cofactor>
</comment>
<gene>
    <name evidence="5" type="primary">cobD_1</name>
    <name evidence="5" type="ORF">MM817_00255</name>
</gene>